<evidence type="ECO:0000256" key="3">
    <source>
        <dbReference type="ARBA" id="ARBA00022827"/>
    </source>
</evidence>
<feature type="region of interest" description="Disordered" evidence="5">
    <location>
        <begin position="455"/>
        <end position="475"/>
    </location>
</feature>
<evidence type="ECO:0000256" key="2">
    <source>
        <dbReference type="ARBA" id="ARBA00022630"/>
    </source>
</evidence>
<evidence type="ECO:0000313" key="8">
    <source>
        <dbReference type="Proteomes" id="UP000799766"/>
    </source>
</evidence>
<keyword evidence="2" id="KW-0285">Flavoprotein</keyword>
<dbReference type="Proteomes" id="UP000799766">
    <property type="component" value="Unassembled WGS sequence"/>
</dbReference>
<dbReference type="Pfam" id="PF08031">
    <property type="entry name" value="BBE"/>
    <property type="match status" value="1"/>
</dbReference>
<dbReference type="PROSITE" id="PS51387">
    <property type="entry name" value="FAD_PCMH"/>
    <property type="match status" value="1"/>
</dbReference>
<gene>
    <name evidence="7" type="ORF">BDY21DRAFT_281402</name>
</gene>
<dbReference type="InterPro" id="IPR006094">
    <property type="entry name" value="Oxid_FAD_bind_N"/>
</dbReference>
<feature type="domain" description="FAD-binding PCMH-type" evidence="6">
    <location>
        <begin position="43"/>
        <end position="216"/>
    </location>
</feature>
<dbReference type="AlphaFoldDB" id="A0A6A6P7T2"/>
<name>A0A6A6P7T2_9PEZI</name>
<dbReference type="SUPFAM" id="SSF56176">
    <property type="entry name" value="FAD-binding/transporter-associated domain-like"/>
    <property type="match status" value="1"/>
</dbReference>
<dbReference type="EMBL" id="MU001674">
    <property type="protein sequence ID" value="KAF2459934.1"/>
    <property type="molecule type" value="Genomic_DNA"/>
</dbReference>
<dbReference type="InterPro" id="IPR036318">
    <property type="entry name" value="FAD-bd_PCMH-like_sf"/>
</dbReference>
<evidence type="ECO:0000256" key="5">
    <source>
        <dbReference type="SAM" id="MobiDB-lite"/>
    </source>
</evidence>
<evidence type="ECO:0000313" key="7">
    <source>
        <dbReference type="EMBL" id="KAF2459934.1"/>
    </source>
</evidence>
<dbReference type="InterPro" id="IPR016169">
    <property type="entry name" value="FAD-bd_PCMH_sub2"/>
</dbReference>
<comment type="similarity">
    <text evidence="1">Belongs to the oxygen-dependent FAD-linked oxidoreductase family.</text>
</comment>
<keyword evidence="3" id="KW-0274">FAD</keyword>
<evidence type="ECO:0000256" key="1">
    <source>
        <dbReference type="ARBA" id="ARBA00005466"/>
    </source>
</evidence>
<dbReference type="InterPro" id="IPR050416">
    <property type="entry name" value="FAD-linked_Oxidoreductase"/>
</dbReference>
<dbReference type="GO" id="GO:0071949">
    <property type="term" value="F:FAD binding"/>
    <property type="evidence" value="ECO:0007669"/>
    <property type="project" value="InterPro"/>
</dbReference>
<accession>A0A6A6P7T2</accession>
<sequence length="475" mass="50997">MGNTSSALGECLLDAVGGNEDLVAFPDKPLYQLTDVKPYNLDIPVEPAAVTYPETSQHVADIIKCASEADVKVQARSGGHSYANYGLGGVDGAVVVDMKNFQHFEMDTDSWEATIGSGTLLGDVTERLHDAGGRAMAHGTCPQVGIGGHATIGGLGPSSRMWGAALDHILEVEVVLANSTVTRASETQNPDLFFALKGAAAGFGVITEFKVKTHDEPGEAVEYSYTLNTGSAEEMATTFKSWQTFISDPALSRKFASQIIVMELGILVSGTYFGSRAEFDALDIEGLFPSKPSANVLVFRDFLGLVGHWAEDVALEIGGGISSAFYSKSLAFTPDDLIPDSGVDNLFEYIETVDKGTAIWFAIFDLEGGAVNDVPADATAYGHRDALFYMQTYAVNIGSVSETTRSFVTGMDTIIRNSMPDTDFGAYAGYVDPALGDDAQRDYWGDNLPKLERIKSEVDPQDLFHNPQSVRPRSE</sequence>
<evidence type="ECO:0000256" key="4">
    <source>
        <dbReference type="ARBA" id="ARBA00023002"/>
    </source>
</evidence>
<proteinExistence type="inferred from homology"/>
<feature type="compositionally biased region" description="Polar residues" evidence="5">
    <location>
        <begin position="466"/>
        <end position="475"/>
    </location>
</feature>
<dbReference type="Gene3D" id="3.30.465.10">
    <property type="match status" value="1"/>
</dbReference>
<evidence type="ECO:0000259" key="6">
    <source>
        <dbReference type="PROSITE" id="PS51387"/>
    </source>
</evidence>
<keyword evidence="4" id="KW-0560">Oxidoreductase</keyword>
<dbReference type="PANTHER" id="PTHR42973">
    <property type="entry name" value="BINDING OXIDOREDUCTASE, PUTATIVE (AFU_ORTHOLOGUE AFUA_1G17690)-RELATED"/>
    <property type="match status" value="1"/>
</dbReference>
<dbReference type="InterPro" id="IPR016166">
    <property type="entry name" value="FAD-bd_PCMH"/>
</dbReference>
<dbReference type="OrthoDB" id="415825at2759"/>
<dbReference type="InterPro" id="IPR012951">
    <property type="entry name" value="BBE"/>
</dbReference>
<organism evidence="7 8">
    <name type="scientific">Lineolata rhizophorae</name>
    <dbReference type="NCBI Taxonomy" id="578093"/>
    <lineage>
        <taxon>Eukaryota</taxon>
        <taxon>Fungi</taxon>
        <taxon>Dikarya</taxon>
        <taxon>Ascomycota</taxon>
        <taxon>Pezizomycotina</taxon>
        <taxon>Dothideomycetes</taxon>
        <taxon>Dothideomycetes incertae sedis</taxon>
        <taxon>Lineolatales</taxon>
        <taxon>Lineolataceae</taxon>
        <taxon>Lineolata</taxon>
    </lineage>
</organism>
<reference evidence="7" key="1">
    <citation type="journal article" date="2020" name="Stud. Mycol.">
        <title>101 Dothideomycetes genomes: a test case for predicting lifestyles and emergence of pathogens.</title>
        <authorList>
            <person name="Haridas S."/>
            <person name="Albert R."/>
            <person name="Binder M."/>
            <person name="Bloem J."/>
            <person name="Labutti K."/>
            <person name="Salamov A."/>
            <person name="Andreopoulos B."/>
            <person name="Baker S."/>
            <person name="Barry K."/>
            <person name="Bills G."/>
            <person name="Bluhm B."/>
            <person name="Cannon C."/>
            <person name="Castanera R."/>
            <person name="Culley D."/>
            <person name="Daum C."/>
            <person name="Ezra D."/>
            <person name="Gonzalez J."/>
            <person name="Henrissat B."/>
            <person name="Kuo A."/>
            <person name="Liang C."/>
            <person name="Lipzen A."/>
            <person name="Lutzoni F."/>
            <person name="Magnuson J."/>
            <person name="Mondo S."/>
            <person name="Nolan M."/>
            <person name="Ohm R."/>
            <person name="Pangilinan J."/>
            <person name="Park H.-J."/>
            <person name="Ramirez L."/>
            <person name="Alfaro M."/>
            <person name="Sun H."/>
            <person name="Tritt A."/>
            <person name="Yoshinaga Y."/>
            <person name="Zwiers L.-H."/>
            <person name="Turgeon B."/>
            <person name="Goodwin S."/>
            <person name="Spatafora J."/>
            <person name="Crous P."/>
            <person name="Grigoriev I."/>
        </authorList>
    </citation>
    <scope>NUCLEOTIDE SEQUENCE</scope>
    <source>
        <strain evidence="7">ATCC 16933</strain>
    </source>
</reference>
<dbReference type="Pfam" id="PF01565">
    <property type="entry name" value="FAD_binding_4"/>
    <property type="match status" value="1"/>
</dbReference>
<dbReference type="PANTHER" id="PTHR42973:SF17">
    <property type="entry name" value="OXIDASE, PUTATIVE (AFU_ORTHOLOGUE AFUA_6G14340)-RELATED"/>
    <property type="match status" value="1"/>
</dbReference>
<keyword evidence="8" id="KW-1185">Reference proteome</keyword>
<dbReference type="Gene3D" id="3.40.462.20">
    <property type="match status" value="1"/>
</dbReference>
<protein>
    <recommendedName>
        <fullName evidence="6">FAD-binding PCMH-type domain-containing protein</fullName>
    </recommendedName>
</protein>
<dbReference type="GO" id="GO:0016491">
    <property type="term" value="F:oxidoreductase activity"/>
    <property type="evidence" value="ECO:0007669"/>
    <property type="project" value="UniProtKB-KW"/>
</dbReference>